<keyword evidence="1" id="KW-0812">Transmembrane</keyword>
<accession>A0A6C0F7T2</accession>
<feature type="transmembrane region" description="Helical" evidence="1">
    <location>
        <begin position="47"/>
        <end position="66"/>
    </location>
</feature>
<organism evidence="2">
    <name type="scientific">viral metagenome</name>
    <dbReference type="NCBI Taxonomy" id="1070528"/>
    <lineage>
        <taxon>unclassified sequences</taxon>
        <taxon>metagenomes</taxon>
        <taxon>organismal metagenomes</taxon>
    </lineage>
</organism>
<proteinExistence type="predicted"/>
<keyword evidence="1" id="KW-1133">Transmembrane helix</keyword>
<feature type="transmembrane region" description="Helical" evidence="1">
    <location>
        <begin position="7"/>
        <end position="26"/>
    </location>
</feature>
<evidence type="ECO:0000256" key="1">
    <source>
        <dbReference type="SAM" id="Phobius"/>
    </source>
</evidence>
<protein>
    <submittedName>
        <fullName evidence="2">Uncharacterized protein</fullName>
    </submittedName>
</protein>
<dbReference type="EMBL" id="MN738786">
    <property type="protein sequence ID" value="QHT36629.1"/>
    <property type="molecule type" value="Genomic_DNA"/>
</dbReference>
<name>A0A6C0F7T2_9ZZZZ</name>
<evidence type="ECO:0000313" key="2">
    <source>
        <dbReference type="EMBL" id="QHT36629.1"/>
    </source>
</evidence>
<keyword evidence="1" id="KW-0472">Membrane</keyword>
<dbReference type="AlphaFoldDB" id="A0A6C0F7T2"/>
<reference evidence="2" key="1">
    <citation type="journal article" date="2020" name="Nature">
        <title>Giant virus diversity and host interactions through global metagenomics.</title>
        <authorList>
            <person name="Schulz F."/>
            <person name="Roux S."/>
            <person name="Paez-Espino D."/>
            <person name="Jungbluth S."/>
            <person name="Walsh D.A."/>
            <person name="Denef V.J."/>
            <person name="McMahon K.D."/>
            <person name="Konstantinidis K.T."/>
            <person name="Eloe-Fadrosh E.A."/>
            <person name="Kyrpides N.C."/>
            <person name="Woyke T."/>
        </authorList>
    </citation>
    <scope>NUCLEOTIDE SEQUENCE</scope>
    <source>
        <strain evidence="2">GVMAG-S-ERX555967-130</strain>
    </source>
</reference>
<sequence length="74" mass="8850">MFELDDNLMYSIGIFLLISYALYQYKHPKMFDEKGNFRCFGLQKHETIFPFWLVTTVLGMLAYTYFVTKDAKFV</sequence>